<dbReference type="InterPro" id="IPR024083">
    <property type="entry name" value="Fumarase/histidase_N"/>
</dbReference>
<dbReference type="Pfam" id="PF00206">
    <property type="entry name" value="Lyase_1"/>
    <property type="match status" value="1"/>
</dbReference>
<dbReference type="InterPro" id="IPR020557">
    <property type="entry name" value="Fumarate_lyase_CS"/>
</dbReference>
<evidence type="ECO:0000259" key="8">
    <source>
        <dbReference type="Pfam" id="PF14698"/>
    </source>
</evidence>
<dbReference type="EC" id="4.3.2.1" evidence="3 6"/>
<dbReference type="NCBIfam" id="TIGR00838">
    <property type="entry name" value="argH"/>
    <property type="match status" value="1"/>
</dbReference>
<dbReference type="PANTHER" id="PTHR43814:SF1">
    <property type="entry name" value="ARGININOSUCCINATE LYASE"/>
    <property type="match status" value="1"/>
</dbReference>
<dbReference type="PRINTS" id="PR00149">
    <property type="entry name" value="FUMRATELYASE"/>
</dbReference>
<dbReference type="InterPro" id="IPR008948">
    <property type="entry name" value="L-Aspartase-like"/>
</dbReference>
<dbReference type="RefSeq" id="WP_345924578.1">
    <property type="nucleotide sequence ID" value="NZ_JBDIVF010000001.1"/>
</dbReference>
<feature type="domain" description="Fumarate lyase N-terminal" evidence="7">
    <location>
        <begin position="11"/>
        <end position="305"/>
    </location>
</feature>
<evidence type="ECO:0000256" key="3">
    <source>
        <dbReference type="ARBA" id="ARBA00012338"/>
    </source>
</evidence>
<gene>
    <name evidence="6 9" type="primary">argH</name>
    <name evidence="9" type="ORF">ABVT11_05700</name>
</gene>
<dbReference type="Gene3D" id="1.10.275.10">
    <property type="entry name" value="Fumarase/aspartase (N-terminal domain)"/>
    <property type="match status" value="1"/>
</dbReference>
<dbReference type="InterPro" id="IPR022761">
    <property type="entry name" value="Fumarate_lyase_N"/>
</dbReference>
<keyword evidence="4 6" id="KW-0055">Arginine biosynthesis</keyword>
<comment type="similarity">
    <text evidence="6">Belongs to the lyase 1 family. Argininosuccinate lyase subfamily.</text>
</comment>
<keyword evidence="6" id="KW-0028">Amino-acid biosynthesis</keyword>
<accession>A0ABV2CN28</accession>
<keyword evidence="5 6" id="KW-0456">Lyase</keyword>
<evidence type="ECO:0000313" key="9">
    <source>
        <dbReference type="EMBL" id="MET1489311.1"/>
    </source>
</evidence>
<dbReference type="Pfam" id="PF14698">
    <property type="entry name" value="ASL_C2"/>
    <property type="match status" value="1"/>
</dbReference>
<comment type="pathway">
    <text evidence="2 6">Amino-acid biosynthesis; L-arginine biosynthesis; L-arginine from L-ornithine and carbamoyl phosphate: step 3/3.</text>
</comment>
<evidence type="ECO:0000256" key="1">
    <source>
        <dbReference type="ARBA" id="ARBA00000985"/>
    </source>
</evidence>
<dbReference type="SUPFAM" id="SSF48557">
    <property type="entry name" value="L-aspartase-like"/>
    <property type="match status" value="1"/>
</dbReference>
<reference evidence="9 10" key="1">
    <citation type="submission" date="2024-07" db="EMBL/GenBank/DDBJ databases">
        <title>Uliginosibacterium paludis KCTC:42655.</title>
        <authorList>
            <person name="Kim M.K."/>
        </authorList>
    </citation>
    <scope>NUCLEOTIDE SEQUENCE [LARGE SCALE GENOMIC DNA]</scope>
    <source>
        <strain evidence="9 10">KCTC 42655</strain>
    </source>
</reference>
<dbReference type="InterPro" id="IPR009049">
    <property type="entry name" value="Argininosuccinate_lyase"/>
</dbReference>
<dbReference type="Proteomes" id="UP001548590">
    <property type="component" value="Unassembled WGS sequence"/>
</dbReference>
<dbReference type="Gene3D" id="1.20.200.10">
    <property type="entry name" value="Fumarase/aspartase (Central domain)"/>
    <property type="match status" value="1"/>
</dbReference>
<dbReference type="GO" id="GO:0004056">
    <property type="term" value="F:argininosuccinate lyase activity"/>
    <property type="evidence" value="ECO:0007669"/>
    <property type="project" value="UniProtKB-EC"/>
</dbReference>
<comment type="caution">
    <text evidence="9">The sequence shown here is derived from an EMBL/GenBank/DDBJ whole genome shotgun (WGS) entry which is preliminary data.</text>
</comment>
<evidence type="ECO:0000256" key="4">
    <source>
        <dbReference type="ARBA" id="ARBA00022571"/>
    </source>
</evidence>
<proteinExistence type="inferred from homology"/>
<keyword evidence="6" id="KW-0963">Cytoplasm</keyword>
<evidence type="ECO:0000256" key="6">
    <source>
        <dbReference type="HAMAP-Rule" id="MF_00006"/>
    </source>
</evidence>
<dbReference type="InterPro" id="IPR029419">
    <property type="entry name" value="Arg_succ_lyase_C"/>
</dbReference>
<feature type="domain" description="Argininosuccinate lyase C-terminal" evidence="8">
    <location>
        <begin position="368"/>
        <end position="442"/>
    </location>
</feature>
<sequence>MTDKSTGTWSGRFSEPVSDLVKRYTASVFFDCRMAAQDIRGSLAHAKMLAKQGIISTQDLADIERGMAQIAGEIERGEFQWSLDAEDVHMNIEQRLTLLIGMAGKRLHTGRSRNDQVATDIRLWLRDTIDSILGLIAEFQRNLLDLAEKHAETPLPGHTHLQVAQPVTFGHHLMAYSEMLRRDAERFADVRRRVNRLPLGSAALAGTTYPIDREFVARELGFDEVCENSLDAVSDRDFAIEFCAAVAMAMMHLSRLSEELILWMSPRFGFIDLADRFTTGSSIMPQKKNPDVPELVRGKTGRVNGHLIALLTLMKGQPLAYNKDNQEDKEPLFDAADTMIDTLRIYSDMITGIKVKAANMREALKLGFATATDLADYLVKKGLPFRDAHEAVALAVRAAETKGCDLPDMSLAELQACMAHVPGAPEKLADDIFGVLTVEGSLASRNHIGGTAPEQVRAAIARARARLAS</sequence>
<comment type="catalytic activity">
    <reaction evidence="1 6">
        <text>2-(N(omega)-L-arginino)succinate = fumarate + L-arginine</text>
        <dbReference type="Rhea" id="RHEA:24020"/>
        <dbReference type="ChEBI" id="CHEBI:29806"/>
        <dbReference type="ChEBI" id="CHEBI:32682"/>
        <dbReference type="ChEBI" id="CHEBI:57472"/>
        <dbReference type="EC" id="4.3.2.1"/>
    </reaction>
</comment>
<keyword evidence="10" id="KW-1185">Reference proteome</keyword>
<dbReference type="PRINTS" id="PR00145">
    <property type="entry name" value="ARGSUCLYASE"/>
</dbReference>
<comment type="subcellular location">
    <subcellularLocation>
        <location evidence="6">Cytoplasm</location>
    </subcellularLocation>
</comment>
<dbReference type="CDD" id="cd01359">
    <property type="entry name" value="Argininosuccinate_lyase"/>
    <property type="match status" value="1"/>
</dbReference>
<evidence type="ECO:0000256" key="2">
    <source>
        <dbReference type="ARBA" id="ARBA00004941"/>
    </source>
</evidence>
<evidence type="ECO:0000259" key="7">
    <source>
        <dbReference type="Pfam" id="PF00206"/>
    </source>
</evidence>
<name>A0ABV2CN28_9RHOO</name>
<protein>
    <recommendedName>
        <fullName evidence="3 6">Argininosuccinate lyase</fullName>
        <shortName evidence="6">ASAL</shortName>
        <ecNumber evidence="3 6">4.3.2.1</ecNumber>
    </recommendedName>
    <alternativeName>
        <fullName evidence="6">Arginosuccinase</fullName>
    </alternativeName>
</protein>
<dbReference type="HAMAP" id="MF_00006">
    <property type="entry name" value="Arg_succ_lyase"/>
    <property type="match status" value="1"/>
</dbReference>
<evidence type="ECO:0000313" key="10">
    <source>
        <dbReference type="Proteomes" id="UP001548590"/>
    </source>
</evidence>
<dbReference type="PANTHER" id="PTHR43814">
    <property type="entry name" value="ARGININOSUCCINATE LYASE"/>
    <property type="match status" value="1"/>
</dbReference>
<dbReference type="Gene3D" id="1.10.40.30">
    <property type="entry name" value="Fumarase/aspartase (C-terminal domain)"/>
    <property type="match status" value="1"/>
</dbReference>
<dbReference type="PROSITE" id="PS00163">
    <property type="entry name" value="FUMARATE_LYASES"/>
    <property type="match status" value="1"/>
</dbReference>
<organism evidence="9 10">
    <name type="scientific">Uliginosibacterium paludis</name>
    <dbReference type="NCBI Taxonomy" id="1615952"/>
    <lineage>
        <taxon>Bacteria</taxon>
        <taxon>Pseudomonadati</taxon>
        <taxon>Pseudomonadota</taxon>
        <taxon>Betaproteobacteria</taxon>
        <taxon>Rhodocyclales</taxon>
        <taxon>Zoogloeaceae</taxon>
        <taxon>Uliginosibacterium</taxon>
    </lineage>
</organism>
<dbReference type="InterPro" id="IPR000362">
    <property type="entry name" value="Fumarate_lyase_fam"/>
</dbReference>
<evidence type="ECO:0000256" key="5">
    <source>
        <dbReference type="ARBA" id="ARBA00023239"/>
    </source>
</evidence>
<dbReference type="EMBL" id="JBEWLZ010000002">
    <property type="protein sequence ID" value="MET1489311.1"/>
    <property type="molecule type" value="Genomic_DNA"/>
</dbReference>